<feature type="region of interest" description="Disordered" evidence="1">
    <location>
        <begin position="588"/>
        <end position="620"/>
    </location>
</feature>
<reference evidence="2 3" key="1">
    <citation type="journal article" date="2015" name="Genome Biol. Evol.">
        <title>Comparative Genomics of a Bacterivorous Green Alga Reveals Evolutionary Causalities and Consequences of Phago-Mixotrophic Mode of Nutrition.</title>
        <authorList>
            <person name="Burns J.A."/>
            <person name="Paasch A."/>
            <person name="Narechania A."/>
            <person name="Kim E."/>
        </authorList>
    </citation>
    <scope>NUCLEOTIDE SEQUENCE [LARGE SCALE GENOMIC DNA]</scope>
    <source>
        <strain evidence="2 3">PLY_AMNH</strain>
    </source>
</reference>
<organism evidence="2 3">
    <name type="scientific">Cymbomonas tetramitiformis</name>
    <dbReference type="NCBI Taxonomy" id="36881"/>
    <lineage>
        <taxon>Eukaryota</taxon>
        <taxon>Viridiplantae</taxon>
        <taxon>Chlorophyta</taxon>
        <taxon>Pyramimonadophyceae</taxon>
        <taxon>Pyramimonadales</taxon>
        <taxon>Pyramimonadaceae</taxon>
        <taxon>Cymbomonas</taxon>
    </lineage>
</organism>
<name>A0AAE0C8W6_9CHLO</name>
<comment type="caution">
    <text evidence="2">The sequence shown here is derived from an EMBL/GenBank/DDBJ whole genome shotgun (WGS) entry which is preliminary data.</text>
</comment>
<evidence type="ECO:0000313" key="3">
    <source>
        <dbReference type="Proteomes" id="UP001190700"/>
    </source>
</evidence>
<dbReference type="AlphaFoldDB" id="A0AAE0C8W6"/>
<accession>A0AAE0C8W6</accession>
<evidence type="ECO:0000313" key="2">
    <source>
        <dbReference type="EMBL" id="KAK3249665.1"/>
    </source>
</evidence>
<protein>
    <submittedName>
        <fullName evidence="2">Uncharacterized protein</fullName>
    </submittedName>
</protein>
<feature type="compositionally biased region" description="Acidic residues" evidence="1">
    <location>
        <begin position="588"/>
        <end position="597"/>
    </location>
</feature>
<dbReference type="Proteomes" id="UP001190700">
    <property type="component" value="Unassembled WGS sequence"/>
</dbReference>
<feature type="region of interest" description="Disordered" evidence="1">
    <location>
        <begin position="98"/>
        <end position="185"/>
    </location>
</feature>
<gene>
    <name evidence="2" type="ORF">CYMTET_40945</name>
</gene>
<feature type="compositionally biased region" description="Polar residues" evidence="1">
    <location>
        <begin position="107"/>
        <end position="127"/>
    </location>
</feature>
<dbReference type="EMBL" id="LGRX02027229">
    <property type="protein sequence ID" value="KAK3249665.1"/>
    <property type="molecule type" value="Genomic_DNA"/>
</dbReference>
<sequence length="755" mass="86472">MDAVVDAHDPTHDPLSVFLVKNAYLGRWTTHSLRLLLNVWLEAQADPEGAYADEPSDGARYDEGHVQKVLTRLRHRITLASQHRSQYERSYNTFLAQQGVSKRRSTFRSCTRMSETNKPPNEPQSGADQPRRSERRRNLHTVCMKDTCRNATQPHAQVEPSRPARTPPAREKRKRRVVKERARPTYVPKDQSRLDNIAKGDAEDRKLGHVILTSSNLRPGVAYNERGIRRKPDREDVRAFRLMLQCRLQSRVGRQVLRRRREHWVDAAVFISCGNLQLVPQVRELYNASEEDVFQKKWAESNCFDAYKKCSKTKRSVSRLVLETAIGWAEKTFEEEALHPDSDSEECDIYMSADHPKLTEEQKKIMNSVRNKLRTERNPVYALDKDVAHNARLDLDVILDKGHPVDLLWKAKRYPLIAAVSTLVRGDIRLVPNAIHMCDTAHPERFLQAWNVRNAFDGEGASPERFVRDMSVSCVAAQRKHAAVVATARVHLDQMLETNVPANRIWYERRPYLVMAASVLTNHNFYSMFDYLAELQTRLQCTPDEFSRWWCARDADPSMDADASSNITAPAEYIERVRRVCLREEYGSDYETDDDREETGPSMNTTTHEFTADEEPASENPSVAQIEPYDGYNWTCDGHTARRPDHSKPTSKHDVTRTRTAAWAADVYKFYGGDVASDLCYEDVQQVQRPTEEAEHGWCVDVAAVYKAYVDHFTDCAFVETICTQTAFCNVLVEVGATIARARTDELVVVGIRSR</sequence>
<evidence type="ECO:0000256" key="1">
    <source>
        <dbReference type="SAM" id="MobiDB-lite"/>
    </source>
</evidence>
<keyword evidence="3" id="KW-1185">Reference proteome</keyword>
<proteinExistence type="predicted"/>